<organism evidence="4 5">
    <name type="scientific">Aquatica leii</name>
    <dbReference type="NCBI Taxonomy" id="1421715"/>
    <lineage>
        <taxon>Eukaryota</taxon>
        <taxon>Metazoa</taxon>
        <taxon>Ecdysozoa</taxon>
        <taxon>Arthropoda</taxon>
        <taxon>Hexapoda</taxon>
        <taxon>Insecta</taxon>
        <taxon>Pterygota</taxon>
        <taxon>Neoptera</taxon>
        <taxon>Endopterygota</taxon>
        <taxon>Coleoptera</taxon>
        <taxon>Polyphaga</taxon>
        <taxon>Elateriformia</taxon>
        <taxon>Elateroidea</taxon>
        <taxon>Lampyridae</taxon>
        <taxon>Luciolinae</taxon>
        <taxon>Aquatica</taxon>
    </lineage>
</organism>
<dbReference type="InterPro" id="IPR000639">
    <property type="entry name" value="Epox_hydrolase-like"/>
</dbReference>
<dbReference type="SUPFAM" id="SSF53474">
    <property type="entry name" value="alpha/beta-Hydrolases"/>
    <property type="match status" value="1"/>
</dbReference>
<feature type="domain" description="AB hydrolase-1" evidence="3">
    <location>
        <begin position="87"/>
        <end position="326"/>
    </location>
</feature>
<evidence type="ECO:0000259" key="3">
    <source>
        <dbReference type="Pfam" id="PF00561"/>
    </source>
</evidence>
<evidence type="ECO:0000313" key="4">
    <source>
        <dbReference type="EMBL" id="KAK4883070.1"/>
    </source>
</evidence>
<accession>A0AAN7Q8T2</accession>
<dbReference type="Gene3D" id="3.40.50.1820">
    <property type="entry name" value="alpha/beta hydrolase"/>
    <property type="match status" value="1"/>
</dbReference>
<dbReference type="Pfam" id="PF00561">
    <property type="entry name" value="Abhydrolase_1"/>
    <property type="match status" value="1"/>
</dbReference>
<evidence type="ECO:0000313" key="5">
    <source>
        <dbReference type="Proteomes" id="UP001353858"/>
    </source>
</evidence>
<dbReference type="PRINTS" id="PR00111">
    <property type="entry name" value="ABHYDROLASE"/>
</dbReference>
<dbReference type="EMBL" id="JARPUR010000002">
    <property type="protein sequence ID" value="KAK4883070.1"/>
    <property type="molecule type" value="Genomic_DNA"/>
</dbReference>
<dbReference type="PRINTS" id="PR00412">
    <property type="entry name" value="EPOXHYDRLASE"/>
</dbReference>
<dbReference type="AlphaFoldDB" id="A0AAN7Q8T2"/>
<reference evidence="5" key="1">
    <citation type="submission" date="2023-01" db="EMBL/GenBank/DDBJ databases">
        <title>Key to firefly adult light organ development and bioluminescence: homeobox transcription factors regulate luciferase expression and transportation to peroxisome.</title>
        <authorList>
            <person name="Fu X."/>
        </authorList>
    </citation>
    <scope>NUCLEOTIDE SEQUENCE [LARGE SCALE GENOMIC DNA]</scope>
</reference>
<dbReference type="InterPro" id="IPR000073">
    <property type="entry name" value="AB_hydrolase_1"/>
</dbReference>
<keyword evidence="5" id="KW-1185">Reference proteome</keyword>
<comment type="caution">
    <text evidence="4">The sequence shown here is derived from an EMBL/GenBank/DDBJ whole genome shotgun (WGS) entry which is preliminary data.</text>
</comment>
<evidence type="ECO:0000256" key="2">
    <source>
        <dbReference type="ARBA" id="ARBA00038334"/>
    </source>
</evidence>
<dbReference type="GO" id="GO:0004301">
    <property type="term" value="F:epoxide hydrolase activity"/>
    <property type="evidence" value="ECO:0007669"/>
    <property type="project" value="UniProtKB-ARBA"/>
</dbReference>
<dbReference type="PANTHER" id="PTHR43329">
    <property type="entry name" value="EPOXIDE HYDROLASE"/>
    <property type="match status" value="1"/>
</dbReference>
<dbReference type="Proteomes" id="UP001353858">
    <property type="component" value="Unassembled WGS sequence"/>
</dbReference>
<evidence type="ECO:0000256" key="1">
    <source>
        <dbReference type="ARBA" id="ARBA00022801"/>
    </source>
</evidence>
<gene>
    <name evidence="4" type="ORF">RN001_006389</name>
</gene>
<comment type="similarity">
    <text evidence="2">Belongs to the AB hydrolase superfamily. Epoxide hydrolase family.</text>
</comment>
<sequence>MGAGDFRIESISALDKFLITFFCICSGFWVLCKHFLKKLWDPNSMIPLPRDKPPSCLVDSTLGQHQYVKLQGIKYHYVEAGRQNNSTILLLHGFPDCWLSWRYQIPVLSVHFRVIALDLKGFGDTEKPVWRRSYKIEKILKELKQLIKLLGVTECYVIGHDIGALLGWFLVHNSPDLVTKFVSVSCPHPNMFWKSLTNENAFNSSWINFVQLPYLPETDALIDDLKLLSKVYKHLNHKHESEYLQAYKYSFSRKEDWIGPMNYYRNLPYVRVCETSEQVRVSTLLIQGNEDCGIRLEGVVRSTEYCEKFVLRVIEAAGHFPHQENPDTFNTEVLKFLKIGNVVKCENSTSKGIMGRMFGAGSSIVKYGNSVLVNVQNKTKSGVISSIPSMGVNFVKESSLVNTPKEIPCALQEQIQTRIHDLLLILMKKPDVLHLEPCSKLPEKSIGTEMYVQSIQPPNSLSLPETILLPTWK</sequence>
<proteinExistence type="inferred from homology"/>
<dbReference type="InterPro" id="IPR029058">
    <property type="entry name" value="AB_hydrolase_fold"/>
</dbReference>
<name>A0AAN7Q8T2_9COLE</name>
<keyword evidence="1" id="KW-0378">Hydrolase</keyword>
<protein>
    <recommendedName>
        <fullName evidence="3">AB hydrolase-1 domain-containing protein</fullName>
    </recommendedName>
</protein>